<accession>A0A235FCI2</accession>
<dbReference type="OrthoDB" id="9781413at2"/>
<proteinExistence type="predicted"/>
<dbReference type="GO" id="GO:0016791">
    <property type="term" value="F:phosphatase activity"/>
    <property type="evidence" value="ECO:0007669"/>
    <property type="project" value="TreeGrafter"/>
</dbReference>
<organism evidence="1 2">
    <name type="scientific">Fictibacillus aquaticus</name>
    <dbReference type="NCBI Taxonomy" id="2021314"/>
    <lineage>
        <taxon>Bacteria</taxon>
        <taxon>Bacillati</taxon>
        <taxon>Bacillota</taxon>
        <taxon>Bacilli</taxon>
        <taxon>Bacillales</taxon>
        <taxon>Fictibacillaceae</taxon>
        <taxon>Fictibacillus</taxon>
    </lineage>
</organism>
<dbReference type="PANTHER" id="PTHR10000:SF23">
    <property type="entry name" value="5-AMINO-6-(5-PHOSPHO-D-RIBITYLAMINO)URACIL PHOSPHATASE YITU"/>
    <property type="match status" value="1"/>
</dbReference>
<dbReference type="EMBL" id="NOII01000001">
    <property type="protein sequence ID" value="OYD59090.1"/>
    <property type="molecule type" value="Genomic_DNA"/>
</dbReference>
<dbReference type="InterPro" id="IPR036412">
    <property type="entry name" value="HAD-like_sf"/>
</dbReference>
<evidence type="ECO:0000313" key="1">
    <source>
        <dbReference type="EMBL" id="OYD59090.1"/>
    </source>
</evidence>
<dbReference type="NCBIfam" id="TIGR01484">
    <property type="entry name" value="HAD-SF-IIB"/>
    <property type="match status" value="1"/>
</dbReference>
<dbReference type="SFLD" id="SFLDG01140">
    <property type="entry name" value="C2.B:_Phosphomannomutase_and_P"/>
    <property type="match status" value="1"/>
</dbReference>
<dbReference type="SFLD" id="SFLDS00003">
    <property type="entry name" value="Haloacid_Dehalogenase"/>
    <property type="match status" value="1"/>
</dbReference>
<name>A0A235FCI2_9BACL</name>
<dbReference type="Proteomes" id="UP000215059">
    <property type="component" value="Unassembled WGS sequence"/>
</dbReference>
<dbReference type="AlphaFoldDB" id="A0A235FCI2"/>
<dbReference type="InterPro" id="IPR006379">
    <property type="entry name" value="HAD-SF_hydro_IIB"/>
</dbReference>
<dbReference type="GO" id="GO:0005829">
    <property type="term" value="C:cytosol"/>
    <property type="evidence" value="ECO:0007669"/>
    <property type="project" value="TreeGrafter"/>
</dbReference>
<dbReference type="Gene3D" id="3.30.1240.10">
    <property type="match status" value="1"/>
</dbReference>
<dbReference type="SUPFAM" id="SSF56784">
    <property type="entry name" value="HAD-like"/>
    <property type="match status" value="1"/>
</dbReference>
<dbReference type="Pfam" id="PF08282">
    <property type="entry name" value="Hydrolase_3"/>
    <property type="match status" value="1"/>
</dbReference>
<protein>
    <submittedName>
        <fullName evidence="1">Phosphatase</fullName>
    </submittedName>
</protein>
<dbReference type="CDD" id="cd07516">
    <property type="entry name" value="HAD_Pase"/>
    <property type="match status" value="1"/>
</dbReference>
<gene>
    <name evidence="1" type="ORF">CGZ90_04085</name>
</gene>
<sequence length="273" mass="30836">MKKPYLIAVDLDGTLLKDNKTISKKTKEMLSLAMQHGHHVCISTGRPYRSSSMYYKELGLTSPIVNFNGAFVHHPNDSSFGVHHSPLALDTAKKIIQTCEEFKVKNIMAEVIDDVYLKDHDEVIVKTFIMDENPLQTGDLHHILNDDPTALLIHPENHHIKELRDHLEHLHAEVIDHRVWAAPWNIIEIVRTGMNKAVGLKKVAEYYNIPRDRVIAFGDEDNDFEMIEYAGHGVAMGNGIDELKRLANAVTGTNEQDGIAAYLSEVLSLPYQK</sequence>
<dbReference type="GO" id="GO:0000287">
    <property type="term" value="F:magnesium ion binding"/>
    <property type="evidence" value="ECO:0007669"/>
    <property type="project" value="TreeGrafter"/>
</dbReference>
<dbReference type="PANTHER" id="PTHR10000">
    <property type="entry name" value="PHOSPHOSERINE PHOSPHATASE"/>
    <property type="match status" value="1"/>
</dbReference>
<keyword evidence="2" id="KW-1185">Reference proteome</keyword>
<evidence type="ECO:0000313" key="2">
    <source>
        <dbReference type="Proteomes" id="UP000215059"/>
    </source>
</evidence>
<dbReference type="NCBIfam" id="TIGR00099">
    <property type="entry name" value="Cof-subfamily"/>
    <property type="match status" value="1"/>
</dbReference>
<dbReference type="Gene3D" id="3.40.50.1000">
    <property type="entry name" value="HAD superfamily/HAD-like"/>
    <property type="match status" value="1"/>
</dbReference>
<dbReference type="InterPro" id="IPR023214">
    <property type="entry name" value="HAD_sf"/>
</dbReference>
<dbReference type="RefSeq" id="WP_094251050.1">
    <property type="nucleotide sequence ID" value="NZ_JBHLXL010000001.1"/>
</dbReference>
<dbReference type="InterPro" id="IPR000150">
    <property type="entry name" value="Cof"/>
</dbReference>
<comment type="caution">
    <text evidence="1">The sequence shown here is derived from an EMBL/GenBank/DDBJ whole genome shotgun (WGS) entry which is preliminary data.</text>
</comment>
<reference evidence="1 2" key="1">
    <citation type="submission" date="2017-07" db="EMBL/GenBank/DDBJ databases">
        <title>Fictibacillus sp. nov. GDSW-R2A3 Genome sequencing and assembly.</title>
        <authorList>
            <person name="Mayilraj S."/>
        </authorList>
    </citation>
    <scope>NUCLEOTIDE SEQUENCE [LARGE SCALE GENOMIC DNA]</scope>
    <source>
        <strain evidence="1 2">GDSW-R2A3</strain>
    </source>
</reference>